<gene>
    <name evidence="1" type="ORF">QUE93_07335</name>
</gene>
<dbReference type="EMBL" id="JAUCAQ010000014">
    <property type="protein sequence ID" value="MDM7646826.1"/>
    <property type="molecule type" value="Genomic_DNA"/>
</dbReference>
<dbReference type="Proteomes" id="UP001242903">
    <property type="component" value="Unassembled WGS sequence"/>
</dbReference>
<protein>
    <submittedName>
        <fullName evidence="1">Uncharacterized protein</fullName>
    </submittedName>
</protein>
<reference evidence="1 2" key="1">
    <citation type="submission" date="2023-06" db="EMBL/GenBank/DDBJ databases">
        <title>Draft Genome Sequences of lactic acid bacteria strains isolated from fermented milk products.</title>
        <authorList>
            <person name="Elcheninov A.G."/>
            <person name="Klyukina A."/>
            <person name="Zayulina K.S."/>
            <person name="Gavirova L.A."/>
            <person name="Shcherbakova P.A."/>
            <person name="Shestakov A.I."/>
            <person name="Kublanov I.V."/>
            <person name="Kochetkova T.V."/>
        </authorList>
    </citation>
    <scope>NUCLEOTIDE SEQUENCE [LARGE SCALE GENOMIC DNA]</scope>
    <source>
        <strain evidence="1 2">TOM.81</strain>
    </source>
</reference>
<dbReference type="RefSeq" id="WP_289456685.1">
    <property type="nucleotide sequence ID" value="NZ_JAUCAQ010000014.1"/>
</dbReference>
<proteinExistence type="predicted"/>
<name>A0ABT7RZV5_9LACO</name>
<sequence length="75" mass="8290">MRDKSILEKLKAFREFDGATINRYPAREGLLKFIQADGITVSWYSRGKIGVQIGNADTIGVGMRELSNVVSEALS</sequence>
<evidence type="ECO:0000313" key="1">
    <source>
        <dbReference type="EMBL" id="MDM7646826.1"/>
    </source>
</evidence>
<comment type="caution">
    <text evidence="1">The sequence shown here is derived from an EMBL/GenBank/DDBJ whole genome shotgun (WGS) entry which is preliminary data.</text>
</comment>
<organism evidence="1 2">
    <name type="scientific">Leuconostoc falkenbergense</name>
    <dbReference type="NCBI Taxonomy" id="2766470"/>
    <lineage>
        <taxon>Bacteria</taxon>
        <taxon>Bacillati</taxon>
        <taxon>Bacillota</taxon>
        <taxon>Bacilli</taxon>
        <taxon>Lactobacillales</taxon>
        <taxon>Lactobacillaceae</taxon>
        <taxon>Leuconostoc</taxon>
    </lineage>
</organism>
<accession>A0ABT7RZV5</accession>
<keyword evidence="2" id="KW-1185">Reference proteome</keyword>
<evidence type="ECO:0000313" key="2">
    <source>
        <dbReference type="Proteomes" id="UP001242903"/>
    </source>
</evidence>